<dbReference type="GO" id="GO:0009793">
    <property type="term" value="P:embryo development ending in seed dormancy"/>
    <property type="evidence" value="ECO:0007669"/>
    <property type="project" value="InterPro"/>
</dbReference>
<dbReference type="Gramene" id="TraesCS7A03G0096100.1">
    <property type="protein sequence ID" value="TraesCS7A03G0096100.1.CDS1"/>
    <property type="gene ID" value="TraesCS7A03G0096100"/>
</dbReference>
<evidence type="ECO:0000313" key="4">
    <source>
        <dbReference type="Proteomes" id="UP000019116"/>
    </source>
</evidence>
<feature type="region of interest" description="Disordered" evidence="2">
    <location>
        <begin position="118"/>
        <end position="175"/>
    </location>
</feature>
<dbReference type="OMA" id="RHATIRP"/>
<evidence type="ECO:0000313" key="3">
    <source>
        <dbReference type="EnsemblPlants" id="TraesCS7A02G042500.1.cds1"/>
    </source>
</evidence>
<feature type="compositionally biased region" description="Basic residues" evidence="2">
    <location>
        <begin position="161"/>
        <end position="175"/>
    </location>
</feature>
<dbReference type="PANTHER" id="PTHR33493">
    <property type="entry name" value="LATE EMBRYOGENESIS ABUNDANT PROTEIN 6-RELATED"/>
    <property type="match status" value="1"/>
</dbReference>
<dbReference type="Gramene" id="TraesCS7A02G042500.1">
    <property type="protein sequence ID" value="TraesCS7A02G042500.1.cds1"/>
    <property type="gene ID" value="TraesCS7A02G042500"/>
</dbReference>
<dbReference type="Proteomes" id="UP000019116">
    <property type="component" value="Chromosome 7A"/>
</dbReference>
<reference evidence="3" key="1">
    <citation type="submission" date="2018-08" db="EMBL/GenBank/DDBJ databases">
        <authorList>
            <person name="Rossello M."/>
        </authorList>
    </citation>
    <scope>NUCLEOTIDE SEQUENCE [LARGE SCALE GENOMIC DNA]</scope>
    <source>
        <strain evidence="3">cv. Chinese Spring</strain>
    </source>
</reference>
<feature type="compositionally biased region" description="Basic and acidic residues" evidence="2">
    <location>
        <begin position="87"/>
        <end position="98"/>
    </location>
</feature>
<dbReference type="Pfam" id="PF03760">
    <property type="entry name" value="LEA_1"/>
    <property type="match status" value="1"/>
</dbReference>
<dbReference type="InterPro" id="IPR005513">
    <property type="entry name" value="LEA_1"/>
</dbReference>
<evidence type="ECO:0000256" key="2">
    <source>
        <dbReference type="SAM" id="MobiDB-lite"/>
    </source>
</evidence>
<sequence>MSISIHAAMAIWPNRTWPPAYIRPADITSPSADLHPPTRHATIRPTQHRSAYIIPTRAQHPGIRREARSNKKTTKKKQQPTKSRYFTKMEHAKEKMKDGASAAKAKSTITKAKVAEKAEAATARSHDERELAHERGAAKVAAAEAQLHQDKAAHREDAMSHHIHKHGGHKHGHSH</sequence>
<feature type="compositionally biased region" description="Basic and acidic residues" evidence="2">
    <location>
        <begin position="147"/>
        <end position="160"/>
    </location>
</feature>
<accession>A0A3B6R7X1</accession>
<feature type="compositionally biased region" description="Basic residues" evidence="2">
    <location>
        <begin position="70"/>
        <end position="79"/>
    </location>
</feature>
<proteinExistence type="inferred from homology"/>
<evidence type="ECO:0000256" key="1">
    <source>
        <dbReference type="ARBA" id="ARBA00010975"/>
    </source>
</evidence>
<dbReference type="EnsemblPlants" id="TraesCS7A02G042500.1">
    <property type="protein sequence ID" value="TraesCS7A02G042500.1.cds1"/>
    <property type="gene ID" value="TraesCS7A02G042500"/>
</dbReference>
<protein>
    <submittedName>
        <fullName evidence="3">Uncharacterized protein</fullName>
    </submittedName>
</protein>
<feature type="region of interest" description="Disordered" evidence="2">
    <location>
        <begin position="60"/>
        <end position="106"/>
    </location>
</feature>
<feature type="compositionally biased region" description="Basic and acidic residues" evidence="2">
    <location>
        <begin position="118"/>
        <end position="137"/>
    </location>
</feature>
<organism evidence="3">
    <name type="scientific">Triticum aestivum</name>
    <name type="common">Wheat</name>
    <dbReference type="NCBI Taxonomy" id="4565"/>
    <lineage>
        <taxon>Eukaryota</taxon>
        <taxon>Viridiplantae</taxon>
        <taxon>Streptophyta</taxon>
        <taxon>Embryophyta</taxon>
        <taxon>Tracheophyta</taxon>
        <taxon>Spermatophyta</taxon>
        <taxon>Magnoliopsida</taxon>
        <taxon>Liliopsida</taxon>
        <taxon>Poales</taxon>
        <taxon>Poaceae</taxon>
        <taxon>BOP clade</taxon>
        <taxon>Pooideae</taxon>
        <taxon>Triticodae</taxon>
        <taxon>Triticeae</taxon>
        <taxon>Triticinae</taxon>
        <taxon>Triticum</taxon>
    </lineage>
</organism>
<name>A0A3B6R7X1_WHEAT</name>
<reference evidence="3" key="2">
    <citation type="submission" date="2018-10" db="UniProtKB">
        <authorList>
            <consortium name="EnsemblPlants"/>
        </authorList>
    </citation>
    <scope>IDENTIFICATION</scope>
</reference>
<dbReference type="SMR" id="A0A3B6R7X1"/>
<dbReference type="PANTHER" id="PTHR33493:SF21">
    <property type="match status" value="1"/>
</dbReference>
<comment type="similarity">
    <text evidence="1">Belongs to the LEA type 1 family.</text>
</comment>
<keyword evidence="4" id="KW-1185">Reference proteome</keyword>
<dbReference type="AlphaFoldDB" id="A0A3B6R7X1"/>